<dbReference type="PANTHER" id="PTHR10030:SF37">
    <property type="entry name" value="ALPHA-L-FUCOSIDASE-RELATED"/>
    <property type="match status" value="1"/>
</dbReference>
<dbReference type="Proteomes" id="UP001596020">
    <property type="component" value="Unassembled WGS sequence"/>
</dbReference>
<dbReference type="InterPro" id="IPR057739">
    <property type="entry name" value="Glyco_hydro_29_N"/>
</dbReference>
<evidence type="ECO:0000256" key="4">
    <source>
        <dbReference type="ARBA" id="ARBA00022729"/>
    </source>
</evidence>
<dbReference type="EMBL" id="JBHSGO010000182">
    <property type="protein sequence ID" value="MFC4666192.1"/>
    <property type="molecule type" value="Genomic_DNA"/>
</dbReference>
<protein>
    <recommendedName>
        <fullName evidence="3">alpha-L-fucosidase</fullName>
        <ecNumber evidence="3">3.2.1.51</ecNumber>
    </recommendedName>
</protein>
<evidence type="ECO:0000256" key="1">
    <source>
        <dbReference type="ARBA" id="ARBA00004071"/>
    </source>
</evidence>
<dbReference type="InterPro" id="IPR017853">
    <property type="entry name" value="GH"/>
</dbReference>
<proteinExistence type="inferred from homology"/>
<name>A0ABV9K7N4_9PORP</name>
<dbReference type="Pfam" id="PF01120">
    <property type="entry name" value="Alpha_L_fucos"/>
    <property type="match status" value="1"/>
</dbReference>
<keyword evidence="9" id="KW-1185">Reference proteome</keyword>
<comment type="similarity">
    <text evidence="2">Belongs to the glycosyl hydrolase 29 family.</text>
</comment>
<evidence type="ECO:0000256" key="2">
    <source>
        <dbReference type="ARBA" id="ARBA00007951"/>
    </source>
</evidence>
<keyword evidence="4" id="KW-0732">Signal</keyword>
<reference evidence="9" key="1">
    <citation type="journal article" date="2019" name="Int. J. Syst. Evol. Microbiol.">
        <title>The Global Catalogue of Microorganisms (GCM) 10K type strain sequencing project: providing services to taxonomists for standard genome sequencing and annotation.</title>
        <authorList>
            <consortium name="The Broad Institute Genomics Platform"/>
            <consortium name="The Broad Institute Genome Sequencing Center for Infectious Disease"/>
            <person name="Wu L."/>
            <person name="Ma J."/>
        </authorList>
    </citation>
    <scope>NUCLEOTIDE SEQUENCE [LARGE SCALE GENOMIC DNA]</scope>
    <source>
        <strain evidence="9">CGMCC 4.7357</strain>
    </source>
</reference>
<dbReference type="SUPFAM" id="SSF51445">
    <property type="entry name" value="(Trans)glycosidases"/>
    <property type="match status" value="1"/>
</dbReference>
<comment type="function">
    <text evidence="1">Alpha-L-fucosidase is responsible for hydrolyzing the alpha-1,6-linked fucose joined to the reducing-end N-acetylglucosamine of the carbohydrate moieties of glycoproteins.</text>
</comment>
<keyword evidence="6" id="KW-0326">Glycosidase</keyword>
<evidence type="ECO:0000256" key="3">
    <source>
        <dbReference type="ARBA" id="ARBA00012662"/>
    </source>
</evidence>
<organism evidence="8 9">
    <name type="scientific">Falsiporphyromonas endometrii</name>
    <dbReference type="NCBI Taxonomy" id="1387297"/>
    <lineage>
        <taxon>Bacteria</taxon>
        <taxon>Pseudomonadati</taxon>
        <taxon>Bacteroidota</taxon>
        <taxon>Bacteroidia</taxon>
        <taxon>Bacteroidales</taxon>
        <taxon>Porphyromonadaceae</taxon>
        <taxon>Falsiporphyromonas</taxon>
    </lineage>
</organism>
<comment type="caution">
    <text evidence="8">The sequence shown here is derived from an EMBL/GenBank/DDBJ whole genome shotgun (WGS) entry which is preliminary data.</text>
</comment>
<dbReference type="InterPro" id="IPR000933">
    <property type="entry name" value="Glyco_hydro_29"/>
</dbReference>
<dbReference type="EC" id="3.2.1.51" evidence="3"/>
<evidence type="ECO:0000313" key="8">
    <source>
        <dbReference type="EMBL" id="MFC4666192.1"/>
    </source>
</evidence>
<evidence type="ECO:0000256" key="5">
    <source>
        <dbReference type="ARBA" id="ARBA00022801"/>
    </source>
</evidence>
<dbReference type="InterPro" id="IPR016286">
    <property type="entry name" value="FUC_metazoa-typ"/>
</dbReference>
<gene>
    <name evidence="8" type="ORF">ACFO3G_06225</name>
</gene>
<keyword evidence="5" id="KW-0378">Hydrolase</keyword>
<dbReference type="PANTHER" id="PTHR10030">
    <property type="entry name" value="ALPHA-L-FUCOSIDASE"/>
    <property type="match status" value="1"/>
</dbReference>
<feature type="domain" description="Glycoside hydrolase family 29 N-terminal" evidence="7">
    <location>
        <begin position="25"/>
        <end position="333"/>
    </location>
</feature>
<sequence length="684" mass="77895">MKKLHRISLFLILVGIAFSQEIFSQSRCNSSWSDNKFSMFIHYGLYSQLGGVWMGKPIEQGYSEQILSFGVHFSDWYEEVANDFRPEKWNPDSICNLAKDAGMRSVVMTAKHHDGFCMYNTSTTDYNVVKTSPLHRDPLMELSKACKKNGLNFGIYFSLIDWHFPAAMPISSHNADSITPAHHEYNLKQVRELLTNYGPVSELWFDMGSLTPEQSKELYHLVHSLQPECRVSGRLGNGYHDFSVMADNQLPDVPYLYPWQTAASIYPETWGYRSWQKHIPIKDKVNEKIRDLVKVVARGGNYLLNIGAKGDGSVVQYEQAVLRGVGSWLAFFGDAIYSTNHTPFAHTLPWGECTTKGKLLYLFIDPTYMGKQIQLPCTGIRHIAVYGTKGGRIPFEVTNNETVFTVPNSGEFPWIVLEADFDDLNLDHKIDHSLPLNILGGTPLFAYTCGDYYTGRTIRVGQKWLTAEMPKTIAYLDEEIDKTYNLVLNGDTVQVVLDSKKALRKKTNWKKLSFSEPLVRYPVGGTLGAIPDKFFSKAFGFEGWKKVTPETKTLPYGPLTACFVVQDIEAKCDMDLPVKIVYNNGGYIKLNGQLIYSDFQRGKKINSKIVLIPLKKGANRIIAKFYNRFGDRLKWDFEPLSSYKYFEKELPACVKSKKLNFVEILHSKDAFPIDDMDILNLRLR</sequence>
<dbReference type="Gene3D" id="3.20.20.80">
    <property type="entry name" value="Glycosidases"/>
    <property type="match status" value="1"/>
</dbReference>
<evidence type="ECO:0000256" key="6">
    <source>
        <dbReference type="ARBA" id="ARBA00023295"/>
    </source>
</evidence>
<dbReference type="PRINTS" id="PR00741">
    <property type="entry name" value="GLHYDRLASE29"/>
</dbReference>
<dbReference type="SMART" id="SM00812">
    <property type="entry name" value="Alpha_L_fucos"/>
    <property type="match status" value="1"/>
</dbReference>
<dbReference type="RefSeq" id="WP_380079019.1">
    <property type="nucleotide sequence ID" value="NZ_JBHSGO010000182.1"/>
</dbReference>
<evidence type="ECO:0000313" key="9">
    <source>
        <dbReference type="Proteomes" id="UP001596020"/>
    </source>
</evidence>
<evidence type="ECO:0000259" key="7">
    <source>
        <dbReference type="Pfam" id="PF01120"/>
    </source>
</evidence>
<accession>A0ABV9K7N4</accession>